<keyword evidence="6" id="KW-1185">Reference proteome</keyword>
<dbReference type="GO" id="GO:0006412">
    <property type="term" value="P:translation"/>
    <property type="evidence" value="ECO:0007669"/>
    <property type="project" value="InterPro"/>
</dbReference>
<organism evidence="5 6">
    <name type="scientific">Penicillium decumbens</name>
    <dbReference type="NCBI Taxonomy" id="69771"/>
    <lineage>
        <taxon>Eukaryota</taxon>
        <taxon>Fungi</taxon>
        <taxon>Dikarya</taxon>
        <taxon>Ascomycota</taxon>
        <taxon>Pezizomycotina</taxon>
        <taxon>Eurotiomycetes</taxon>
        <taxon>Eurotiomycetidae</taxon>
        <taxon>Eurotiales</taxon>
        <taxon>Aspergillaceae</taxon>
        <taxon>Penicillium</taxon>
    </lineage>
</organism>
<dbReference type="STRING" id="69771.A0A1V6PBF9"/>
<proteinExistence type="inferred from homology"/>
<dbReference type="PANTHER" id="PTHR14503:SF4">
    <property type="entry name" value="LARGE RIBOSOMAL SUBUNIT PROTEIN BL34M"/>
    <property type="match status" value="1"/>
</dbReference>
<comment type="caution">
    <text evidence="5">The sequence shown here is derived from an EMBL/GenBank/DDBJ whole genome shotgun (WGS) entry which is preliminary data.</text>
</comment>
<dbReference type="PANTHER" id="PTHR14503">
    <property type="entry name" value="MITOCHONDRIAL RIBOSOMAL PROTEIN 34 FAMILY MEMBER"/>
    <property type="match status" value="1"/>
</dbReference>
<name>A0A1V6PBF9_PENDC</name>
<dbReference type="InterPro" id="IPR000271">
    <property type="entry name" value="Ribosomal_bL34"/>
</dbReference>
<dbReference type="Gene3D" id="1.10.287.3980">
    <property type="match status" value="1"/>
</dbReference>
<evidence type="ECO:0000256" key="2">
    <source>
        <dbReference type="ARBA" id="ARBA00022980"/>
    </source>
</evidence>
<gene>
    <name evidence="5" type="ORF">PENDEC_c012G04033</name>
</gene>
<dbReference type="OrthoDB" id="431691at2759"/>
<dbReference type="Pfam" id="PF00468">
    <property type="entry name" value="Ribosomal_L34"/>
    <property type="match status" value="1"/>
</dbReference>
<keyword evidence="3" id="KW-0687">Ribonucleoprotein</keyword>
<dbReference type="GO" id="GO:0005762">
    <property type="term" value="C:mitochondrial large ribosomal subunit"/>
    <property type="evidence" value="ECO:0007669"/>
    <property type="project" value="TreeGrafter"/>
</dbReference>
<evidence type="ECO:0008006" key="7">
    <source>
        <dbReference type="Google" id="ProtNLM"/>
    </source>
</evidence>
<reference evidence="6" key="1">
    <citation type="journal article" date="2017" name="Nat. Microbiol.">
        <title>Global analysis of biosynthetic gene clusters reveals vast potential of secondary metabolite production in Penicillium species.</title>
        <authorList>
            <person name="Nielsen J.C."/>
            <person name="Grijseels S."/>
            <person name="Prigent S."/>
            <person name="Ji B."/>
            <person name="Dainat J."/>
            <person name="Nielsen K.F."/>
            <person name="Frisvad J.C."/>
            <person name="Workman M."/>
            <person name="Nielsen J."/>
        </authorList>
    </citation>
    <scope>NUCLEOTIDE SEQUENCE [LARGE SCALE GENOMIC DNA]</scope>
    <source>
        <strain evidence="6">IBT 11843</strain>
    </source>
</reference>
<evidence type="ECO:0000313" key="6">
    <source>
        <dbReference type="Proteomes" id="UP000191522"/>
    </source>
</evidence>
<dbReference type="EMBL" id="MDYL01000012">
    <property type="protein sequence ID" value="OQD74097.1"/>
    <property type="molecule type" value="Genomic_DNA"/>
</dbReference>
<evidence type="ECO:0000256" key="3">
    <source>
        <dbReference type="ARBA" id="ARBA00023274"/>
    </source>
</evidence>
<dbReference type="Proteomes" id="UP000191522">
    <property type="component" value="Unassembled WGS sequence"/>
</dbReference>
<dbReference type="GO" id="GO:0003735">
    <property type="term" value="F:structural constituent of ribosome"/>
    <property type="evidence" value="ECO:0007669"/>
    <property type="project" value="InterPro"/>
</dbReference>
<sequence length="140" mass="15904">MPRLRCRALPTIRAPVSSTTPMTRILQFTPRTTSTPSILSSRPFSSLLSTPTRSQPSQSLSRLPFTSSPITSSVSSLLTQKPFQTRSFSATASLGVRRSTYRPSRRIQKRRHGFLSRNKDHKGRKTLTRRRMKGRKAMSW</sequence>
<dbReference type="AlphaFoldDB" id="A0A1V6PBF9"/>
<evidence type="ECO:0000256" key="4">
    <source>
        <dbReference type="SAM" id="MobiDB-lite"/>
    </source>
</evidence>
<dbReference type="OMA" id="TMNGHTR"/>
<feature type="region of interest" description="Disordered" evidence="4">
    <location>
        <begin position="31"/>
        <end position="76"/>
    </location>
</feature>
<evidence type="ECO:0000313" key="5">
    <source>
        <dbReference type="EMBL" id="OQD74097.1"/>
    </source>
</evidence>
<keyword evidence="2" id="KW-0689">Ribosomal protein</keyword>
<comment type="similarity">
    <text evidence="1">Belongs to the bacterial ribosomal protein bL34 family.</text>
</comment>
<evidence type="ECO:0000256" key="1">
    <source>
        <dbReference type="ARBA" id="ARBA00010111"/>
    </source>
</evidence>
<feature type="region of interest" description="Disordered" evidence="4">
    <location>
        <begin position="112"/>
        <end position="140"/>
    </location>
</feature>
<feature type="compositionally biased region" description="Polar residues" evidence="4">
    <location>
        <begin position="31"/>
        <end position="65"/>
    </location>
</feature>
<feature type="compositionally biased region" description="Low complexity" evidence="4">
    <location>
        <begin position="66"/>
        <end position="76"/>
    </location>
</feature>
<protein>
    <recommendedName>
        <fullName evidence="7">Ribosomal protein L34</fullName>
    </recommendedName>
</protein>
<accession>A0A1V6PBF9</accession>
<dbReference type="NCBIfam" id="TIGR01030">
    <property type="entry name" value="rpmH_bact"/>
    <property type="match status" value="1"/>
</dbReference>